<comment type="catalytic activity">
    <reaction evidence="8">
        <text>salicylate + NADH + O2 + H(+) = 2,3-dihydroxybenzoate + NAD(+) + H2O</text>
        <dbReference type="Rhea" id="RHEA:51792"/>
        <dbReference type="ChEBI" id="CHEBI:15377"/>
        <dbReference type="ChEBI" id="CHEBI:15378"/>
        <dbReference type="ChEBI" id="CHEBI:15379"/>
        <dbReference type="ChEBI" id="CHEBI:30762"/>
        <dbReference type="ChEBI" id="CHEBI:36654"/>
        <dbReference type="ChEBI" id="CHEBI:57540"/>
        <dbReference type="ChEBI" id="CHEBI:57945"/>
    </reaction>
</comment>
<keyword evidence="6 9" id="KW-0560">Oxidoreductase</keyword>
<evidence type="ECO:0000256" key="1">
    <source>
        <dbReference type="ARBA" id="ARBA00001961"/>
    </source>
</evidence>
<evidence type="ECO:0000313" key="13">
    <source>
        <dbReference type="EnsemblPlants" id="KEH42554"/>
    </source>
</evidence>
<dbReference type="HOGENOM" id="CLU_010119_16_3_1"/>
<sequence>MEKLITNRWSNIQYVPENYIFPPESRPGNVKIPFSNSIPVIDLSEACKGDRSNIIKKIIKAAEEFGFFQVINHGISMDQMKETMSIFKEIFHMPDEYKKNLCTNDPSKPCKMFTSSFNYATEKVHLWRDSLRHPCYPLEQWQHLWPENPTTYRECVGDFSNEVKELGSRLMNLISEGLGLKCGYFDNDLTGSMILSVNHYPRCPEPNLALGMSKHSDPNLITILMQDDVSGLQVLKDGKWIALEARPHAFIINVGYQLQIISNDKLKSVEHRVVTNASQGRTTAAFCLAPSDDCTVEPAQSFIDEHNPPMCKPFKYKDFSSHYFNKYGDTDVVLTSFGATKN</sequence>
<evidence type="ECO:0000256" key="6">
    <source>
        <dbReference type="ARBA" id="ARBA00023002"/>
    </source>
</evidence>
<dbReference type="Proteomes" id="UP000002051">
    <property type="component" value="Unassembled WGS sequence"/>
</dbReference>
<dbReference type="EMBL" id="PSQE01000001">
    <property type="protein sequence ID" value="RHN80061.1"/>
    <property type="molecule type" value="Genomic_DNA"/>
</dbReference>
<evidence type="ECO:0000256" key="2">
    <source>
        <dbReference type="ARBA" id="ARBA00008056"/>
    </source>
</evidence>
<dbReference type="InterPro" id="IPR044861">
    <property type="entry name" value="IPNS-like_FE2OG_OXY"/>
</dbReference>
<gene>
    <name evidence="13" type="primary">25484289</name>
    <name evidence="11" type="ordered locus">MTR_1g070120</name>
    <name evidence="12" type="ORF">MtrunA17_Chr1g0184151</name>
</gene>
<proteinExistence type="inferred from homology"/>
<dbReference type="InterPro" id="IPR050295">
    <property type="entry name" value="Plant_2OG-oxidoreductases"/>
</dbReference>
<keyword evidence="7 9" id="KW-0408">Iron</keyword>
<protein>
    <submittedName>
        <fullName evidence="11">Aminocyclopropanecarboxylate oxidase</fullName>
    </submittedName>
    <submittedName>
        <fullName evidence="12">Putative 6-beta-hydroxyhyoscyamine epoxidase</fullName>
        <ecNumber evidence="12">1.14.20.13</ecNumber>
    </submittedName>
</protein>
<keyword evidence="14" id="KW-1185">Reference proteome</keyword>
<dbReference type="PANTHER" id="PTHR47991">
    <property type="entry name" value="OXOGLUTARATE/IRON-DEPENDENT DIOXYGENASE"/>
    <property type="match status" value="1"/>
</dbReference>
<dbReference type="AlphaFoldDB" id="A0A072VKK8"/>
<reference evidence="13" key="3">
    <citation type="submission" date="2015-04" db="UniProtKB">
        <authorList>
            <consortium name="EnsemblPlants"/>
        </authorList>
    </citation>
    <scope>IDENTIFICATION</scope>
    <source>
        <strain evidence="13">cv. Jemalong A17</strain>
    </source>
</reference>
<dbReference type="Pfam" id="PF03171">
    <property type="entry name" value="2OG-FeII_Oxy"/>
    <property type="match status" value="1"/>
</dbReference>
<evidence type="ECO:0000313" key="11">
    <source>
        <dbReference type="EMBL" id="KEH42554.1"/>
    </source>
</evidence>
<dbReference type="InterPro" id="IPR027443">
    <property type="entry name" value="IPNS-like_sf"/>
</dbReference>
<evidence type="ECO:0000256" key="7">
    <source>
        <dbReference type="ARBA" id="ARBA00023004"/>
    </source>
</evidence>
<dbReference type="PROSITE" id="PS51471">
    <property type="entry name" value="FE2OG_OXY"/>
    <property type="match status" value="1"/>
</dbReference>
<dbReference type="EMBL" id="CM001217">
    <property type="protein sequence ID" value="KEH42554.1"/>
    <property type="molecule type" value="Genomic_DNA"/>
</dbReference>
<dbReference type="FunFam" id="2.60.120.330:FF:000007">
    <property type="entry name" value="Protein DMR6-like oxygenase 2"/>
    <property type="match status" value="1"/>
</dbReference>
<dbReference type="EnsemblPlants" id="KEH42554">
    <property type="protein sequence ID" value="KEH42554"/>
    <property type="gene ID" value="MTR_1g070120"/>
</dbReference>
<keyword evidence="5" id="KW-0223">Dioxygenase</keyword>
<dbReference type="GO" id="GO:0047594">
    <property type="term" value="F:6-beta-hydroxyhyoscyamine epoxidase activity"/>
    <property type="evidence" value="ECO:0007669"/>
    <property type="project" value="UniProtKB-EC"/>
</dbReference>
<dbReference type="Gene3D" id="2.60.120.330">
    <property type="entry name" value="B-lactam Antibiotic, Isopenicillin N Synthase, Chain"/>
    <property type="match status" value="1"/>
</dbReference>
<organism evidence="11 14">
    <name type="scientific">Medicago truncatula</name>
    <name type="common">Barrel medic</name>
    <name type="synonym">Medicago tribuloides</name>
    <dbReference type="NCBI Taxonomy" id="3880"/>
    <lineage>
        <taxon>Eukaryota</taxon>
        <taxon>Viridiplantae</taxon>
        <taxon>Streptophyta</taxon>
        <taxon>Embryophyta</taxon>
        <taxon>Tracheophyta</taxon>
        <taxon>Spermatophyta</taxon>
        <taxon>Magnoliopsida</taxon>
        <taxon>eudicotyledons</taxon>
        <taxon>Gunneridae</taxon>
        <taxon>Pentapetalae</taxon>
        <taxon>rosids</taxon>
        <taxon>fabids</taxon>
        <taxon>Fabales</taxon>
        <taxon>Fabaceae</taxon>
        <taxon>Papilionoideae</taxon>
        <taxon>50 kb inversion clade</taxon>
        <taxon>NPAAA clade</taxon>
        <taxon>Hologalegina</taxon>
        <taxon>IRL clade</taxon>
        <taxon>Trifolieae</taxon>
        <taxon>Medicago</taxon>
    </lineage>
</organism>
<keyword evidence="3 9" id="KW-0479">Metal-binding</keyword>
<dbReference type="KEGG" id="mtr:25484289"/>
<name>A0A072VKK8_MEDTR</name>
<evidence type="ECO:0000256" key="4">
    <source>
        <dbReference type="ARBA" id="ARBA00022896"/>
    </source>
</evidence>
<comment type="similarity">
    <text evidence="2 9">Belongs to the iron/ascorbate-dependent oxidoreductase family.</text>
</comment>
<accession>A0A072VKK8</accession>
<evidence type="ECO:0000256" key="5">
    <source>
        <dbReference type="ARBA" id="ARBA00022964"/>
    </source>
</evidence>
<dbReference type="InterPro" id="IPR026992">
    <property type="entry name" value="DIOX_N"/>
</dbReference>
<dbReference type="OrthoDB" id="406156at2759"/>
<dbReference type="GO" id="GO:0002229">
    <property type="term" value="P:defense response to oomycetes"/>
    <property type="evidence" value="ECO:0007669"/>
    <property type="project" value="UniProtKB-ARBA"/>
</dbReference>
<evidence type="ECO:0000313" key="15">
    <source>
        <dbReference type="Proteomes" id="UP000265566"/>
    </source>
</evidence>
<dbReference type="Pfam" id="PF14226">
    <property type="entry name" value="DIOX_N"/>
    <property type="match status" value="1"/>
</dbReference>
<dbReference type="GO" id="GO:0046872">
    <property type="term" value="F:metal ion binding"/>
    <property type="evidence" value="ECO:0007669"/>
    <property type="project" value="UniProtKB-KW"/>
</dbReference>
<dbReference type="Gramene" id="rna3937">
    <property type="protein sequence ID" value="RHN80061.1"/>
    <property type="gene ID" value="gene3937"/>
</dbReference>
<feature type="domain" description="Fe2OG dioxygenase" evidence="10">
    <location>
        <begin position="190"/>
        <end position="290"/>
    </location>
</feature>
<dbReference type="GO" id="GO:0031418">
    <property type="term" value="F:L-ascorbic acid binding"/>
    <property type="evidence" value="ECO:0007669"/>
    <property type="project" value="UniProtKB-KW"/>
</dbReference>
<dbReference type="EC" id="1.14.20.13" evidence="12"/>
<dbReference type="STRING" id="3880.A0A072VKK8"/>
<evidence type="ECO:0000313" key="12">
    <source>
        <dbReference type="EMBL" id="RHN80061.1"/>
    </source>
</evidence>
<reference evidence="11 14" key="2">
    <citation type="journal article" date="2014" name="BMC Genomics">
        <title>An improved genome release (version Mt4.0) for the model legume Medicago truncatula.</title>
        <authorList>
            <person name="Tang H."/>
            <person name="Krishnakumar V."/>
            <person name="Bidwell S."/>
            <person name="Rosen B."/>
            <person name="Chan A."/>
            <person name="Zhou S."/>
            <person name="Gentzbittel L."/>
            <person name="Childs K.L."/>
            <person name="Yandell M."/>
            <person name="Gundlach H."/>
            <person name="Mayer K.F."/>
            <person name="Schwartz D.C."/>
            <person name="Town C.D."/>
        </authorList>
    </citation>
    <scope>GENOME REANNOTATION</scope>
    <source>
        <strain evidence="11">A17</strain>
        <strain evidence="13 14">cv. Jemalong A17</strain>
    </source>
</reference>
<dbReference type="SUPFAM" id="SSF51197">
    <property type="entry name" value="Clavaminate synthase-like"/>
    <property type="match status" value="1"/>
</dbReference>
<dbReference type="InterPro" id="IPR005123">
    <property type="entry name" value="Oxoglu/Fe-dep_dioxygenase_dom"/>
</dbReference>
<reference evidence="11 14" key="1">
    <citation type="journal article" date="2011" name="Nature">
        <title>The Medicago genome provides insight into the evolution of rhizobial symbioses.</title>
        <authorList>
            <person name="Young N.D."/>
            <person name="Debelle F."/>
            <person name="Oldroyd G.E."/>
            <person name="Geurts R."/>
            <person name="Cannon S.B."/>
            <person name="Udvardi M.K."/>
            <person name="Benedito V.A."/>
            <person name="Mayer K.F."/>
            <person name="Gouzy J."/>
            <person name="Schoof H."/>
            <person name="Van de Peer Y."/>
            <person name="Proost S."/>
            <person name="Cook D.R."/>
            <person name="Meyers B.C."/>
            <person name="Spannagl M."/>
            <person name="Cheung F."/>
            <person name="De Mita S."/>
            <person name="Krishnakumar V."/>
            <person name="Gundlach H."/>
            <person name="Zhou S."/>
            <person name="Mudge J."/>
            <person name="Bharti A.K."/>
            <person name="Murray J.D."/>
            <person name="Naoumkina M.A."/>
            <person name="Rosen B."/>
            <person name="Silverstein K.A."/>
            <person name="Tang H."/>
            <person name="Rombauts S."/>
            <person name="Zhao P.X."/>
            <person name="Zhou P."/>
            <person name="Barbe V."/>
            <person name="Bardou P."/>
            <person name="Bechner M."/>
            <person name="Bellec A."/>
            <person name="Berger A."/>
            <person name="Berges H."/>
            <person name="Bidwell S."/>
            <person name="Bisseling T."/>
            <person name="Choisne N."/>
            <person name="Couloux A."/>
            <person name="Denny R."/>
            <person name="Deshpande S."/>
            <person name="Dai X."/>
            <person name="Doyle J.J."/>
            <person name="Dudez A.M."/>
            <person name="Farmer A.D."/>
            <person name="Fouteau S."/>
            <person name="Franken C."/>
            <person name="Gibelin C."/>
            <person name="Gish J."/>
            <person name="Goldstein S."/>
            <person name="Gonzalez A.J."/>
            <person name="Green P.J."/>
            <person name="Hallab A."/>
            <person name="Hartog M."/>
            <person name="Hua A."/>
            <person name="Humphray S.J."/>
            <person name="Jeong D.H."/>
            <person name="Jing Y."/>
            <person name="Jocker A."/>
            <person name="Kenton S.M."/>
            <person name="Kim D.J."/>
            <person name="Klee K."/>
            <person name="Lai H."/>
            <person name="Lang C."/>
            <person name="Lin S."/>
            <person name="Macmil S.L."/>
            <person name="Magdelenat G."/>
            <person name="Matthews L."/>
            <person name="McCorrison J."/>
            <person name="Monaghan E.L."/>
            <person name="Mun J.H."/>
            <person name="Najar F.Z."/>
            <person name="Nicholson C."/>
            <person name="Noirot C."/>
            <person name="O'Bleness M."/>
            <person name="Paule C.R."/>
            <person name="Poulain J."/>
            <person name="Prion F."/>
            <person name="Qin B."/>
            <person name="Qu C."/>
            <person name="Retzel E.F."/>
            <person name="Riddle C."/>
            <person name="Sallet E."/>
            <person name="Samain S."/>
            <person name="Samson N."/>
            <person name="Sanders I."/>
            <person name="Saurat O."/>
            <person name="Scarpelli C."/>
            <person name="Schiex T."/>
            <person name="Segurens B."/>
            <person name="Severin A.J."/>
            <person name="Sherrier D.J."/>
            <person name="Shi R."/>
            <person name="Sims S."/>
            <person name="Singer S.R."/>
            <person name="Sinharoy S."/>
            <person name="Sterck L."/>
            <person name="Viollet A."/>
            <person name="Wang B.B."/>
            <person name="Wang K."/>
            <person name="Wang M."/>
            <person name="Wang X."/>
            <person name="Warfsmann J."/>
            <person name="Weissenbach J."/>
            <person name="White D.D."/>
            <person name="White J.D."/>
            <person name="Wiley G.B."/>
            <person name="Wincker P."/>
            <person name="Xing Y."/>
            <person name="Yang L."/>
            <person name="Yao Z."/>
            <person name="Ying F."/>
            <person name="Zhai J."/>
            <person name="Zhou L."/>
            <person name="Zuber A."/>
            <person name="Denarie J."/>
            <person name="Dixon R.A."/>
            <person name="May G.D."/>
            <person name="Schwartz D.C."/>
            <person name="Rogers J."/>
            <person name="Quetier F."/>
            <person name="Town C.D."/>
            <person name="Roe B.A."/>
        </authorList>
    </citation>
    <scope>NUCLEOTIDE SEQUENCE [LARGE SCALE GENOMIC DNA]</scope>
    <source>
        <strain evidence="11">A17</strain>
        <strain evidence="13 14">cv. Jemalong A17</strain>
    </source>
</reference>
<comment type="cofactor">
    <cofactor evidence="1">
        <name>L-ascorbate</name>
        <dbReference type="ChEBI" id="CHEBI:38290"/>
    </cofactor>
</comment>
<evidence type="ECO:0000259" key="10">
    <source>
        <dbReference type="PROSITE" id="PS51471"/>
    </source>
</evidence>
<evidence type="ECO:0000256" key="3">
    <source>
        <dbReference type="ARBA" id="ARBA00022723"/>
    </source>
</evidence>
<reference evidence="15" key="4">
    <citation type="journal article" date="2018" name="Nat. Plants">
        <title>Whole-genome landscape of Medicago truncatula symbiotic genes.</title>
        <authorList>
            <person name="Pecrix Y."/>
            <person name="Staton S.E."/>
            <person name="Sallet E."/>
            <person name="Lelandais-Briere C."/>
            <person name="Moreau S."/>
            <person name="Carrere S."/>
            <person name="Blein T."/>
            <person name="Jardinaud M.F."/>
            <person name="Latrasse D."/>
            <person name="Zouine M."/>
            <person name="Zahm M."/>
            <person name="Kreplak J."/>
            <person name="Mayjonade B."/>
            <person name="Satge C."/>
            <person name="Perez M."/>
            <person name="Cauet S."/>
            <person name="Marande W."/>
            <person name="Chantry-Darmon C."/>
            <person name="Lopez-Roques C."/>
            <person name="Bouchez O."/>
            <person name="Berard A."/>
            <person name="Debelle F."/>
            <person name="Munos S."/>
            <person name="Bendahmane A."/>
            <person name="Berges H."/>
            <person name="Niebel A."/>
            <person name="Buitink J."/>
            <person name="Frugier F."/>
            <person name="Benhamed M."/>
            <person name="Crespi M."/>
            <person name="Gouzy J."/>
            <person name="Gamas P."/>
        </authorList>
    </citation>
    <scope>NUCLEOTIDE SEQUENCE [LARGE SCALE GENOMIC DNA]</scope>
    <source>
        <strain evidence="15">cv. Jemalong A17</strain>
    </source>
</reference>
<evidence type="ECO:0000256" key="9">
    <source>
        <dbReference type="RuleBase" id="RU003682"/>
    </source>
</evidence>
<dbReference type="Proteomes" id="UP000265566">
    <property type="component" value="Chromosome 1"/>
</dbReference>
<evidence type="ECO:0000313" key="14">
    <source>
        <dbReference type="Proteomes" id="UP000002051"/>
    </source>
</evidence>
<keyword evidence="4" id="KW-0847">Vitamin C</keyword>
<evidence type="ECO:0000256" key="8">
    <source>
        <dbReference type="ARBA" id="ARBA00052233"/>
    </source>
</evidence>
<reference evidence="12" key="5">
    <citation type="journal article" date="2018" name="Nat. Plants">
        <title>Whole-genome landscape of Medicago truncatula symbiotic genes.</title>
        <authorList>
            <person name="Pecrix Y."/>
            <person name="Gamas P."/>
            <person name="Carrere S."/>
        </authorList>
    </citation>
    <scope>NUCLEOTIDE SEQUENCE</scope>
    <source>
        <tissue evidence="12">Leaves</tissue>
    </source>
</reference>